<dbReference type="InterPro" id="IPR050171">
    <property type="entry name" value="MFS_Transporters"/>
</dbReference>
<dbReference type="AlphaFoldDB" id="A0A2B3TP66"/>
<feature type="transmembrane region" description="Helical" evidence="7">
    <location>
        <begin position="213"/>
        <end position="229"/>
    </location>
</feature>
<dbReference type="PANTHER" id="PTHR23517">
    <property type="entry name" value="RESISTANCE PROTEIN MDTM, PUTATIVE-RELATED-RELATED"/>
    <property type="match status" value="1"/>
</dbReference>
<evidence type="ECO:0000256" key="7">
    <source>
        <dbReference type="SAM" id="Phobius"/>
    </source>
</evidence>
<feature type="transmembrane region" description="Helical" evidence="7">
    <location>
        <begin position="101"/>
        <end position="125"/>
    </location>
</feature>
<feature type="transmembrane region" description="Helical" evidence="7">
    <location>
        <begin position="163"/>
        <end position="184"/>
    </location>
</feature>
<dbReference type="RefSeq" id="WP_098498135.1">
    <property type="nucleotide sequence ID" value="NZ_NUXC01000006.1"/>
</dbReference>
<protein>
    <recommendedName>
        <fullName evidence="8">Major facilitator superfamily (MFS) profile domain-containing protein</fullName>
    </recommendedName>
</protein>
<name>A0A2B3TP66_BACCE</name>
<accession>A0A2B3TP66</accession>
<dbReference type="PROSITE" id="PS50850">
    <property type="entry name" value="MFS"/>
    <property type="match status" value="1"/>
</dbReference>
<feature type="transmembrane region" description="Helical" evidence="7">
    <location>
        <begin position="137"/>
        <end position="157"/>
    </location>
</feature>
<keyword evidence="4 7" id="KW-0812">Transmembrane</keyword>
<feature type="transmembrane region" description="Helical" evidence="7">
    <location>
        <begin position="41"/>
        <end position="67"/>
    </location>
</feature>
<keyword evidence="2" id="KW-0813">Transport</keyword>
<evidence type="ECO:0000256" key="6">
    <source>
        <dbReference type="ARBA" id="ARBA00023136"/>
    </source>
</evidence>
<dbReference type="PANTHER" id="PTHR23517:SF3">
    <property type="entry name" value="INTEGRAL MEMBRANE TRANSPORT PROTEIN"/>
    <property type="match status" value="1"/>
</dbReference>
<dbReference type="SUPFAM" id="SSF103473">
    <property type="entry name" value="MFS general substrate transporter"/>
    <property type="match status" value="1"/>
</dbReference>
<keyword evidence="5 7" id="KW-1133">Transmembrane helix</keyword>
<feature type="transmembrane region" description="Helical" evidence="7">
    <location>
        <begin position="12"/>
        <end position="35"/>
    </location>
</feature>
<evidence type="ECO:0000256" key="2">
    <source>
        <dbReference type="ARBA" id="ARBA00022448"/>
    </source>
</evidence>
<feature type="transmembrane region" description="Helical" evidence="7">
    <location>
        <begin position="79"/>
        <end position="95"/>
    </location>
</feature>
<evidence type="ECO:0000313" key="9">
    <source>
        <dbReference type="EMBL" id="PFU38518.1"/>
    </source>
</evidence>
<feature type="domain" description="Major facilitator superfamily (MFS) profile" evidence="8">
    <location>
        <begin position="10"/>
        <end position="392"/>
    </location>
</feature>
<evidence type="ECO:0000256" key="5">
    <source>
        <dbReference type="ARBA" id="ARBA00022989"/>
    </source>
</evidence>
<comment type="subcellular location">
    <subcellularLocation>
        <location evidence="1">Cell membrane</location>
        <topology evidence="1">Multi-pass membrane protein</topology>
    </subcellularLocation>
</comment>
<feature type="transmembrane region" description="Helical" evidence="7">
    <location>
        <begin position="280"/>
        <end position="298"/>
    </location>
</feature>
<dbReference type="Gene3D" id="1.20.1250.20">
    <property type="entry name" value="MFS general substrate transporter like domains"/>
    <property type="match status" value="1"/>
</dbReference>
<dbReference type="GO" id="GO:0005886">
    <property type="term" value="C:plasma membrane"/>
    <property type="evidence" value="ECO:0007669"/>
    <property type="project" value="UniProtKB-SubCell"/>
</dbReference>
<evidence type="ECO:0000313" key="10">
    <source>
        <dbReference type="Proteomes" id="UP000224076"/>
    </source>
</evidence>
<sequence>MNKYLSLSKELYIIILANTVNNVGNLILPIFTVLLTDKLGISIVIAGIIVMTNGIVSLIGTILGGILTDKFGIKRTYKLWYFLSCLCSFLILIIYENTILTIAILLLRTFSAAITGPAFNSMIACEEDPEKKKIGFTLLYISFNIGAAIAPLIAITLFKSNIYLLFIIDGITSIIAFLLITYIVGNKYQDTSKISNKSSLKNNNTNVLGNKKFIISLLISIIFFVYLSQINYSIPLFLKSRFGNEGLDIYSKLLSFNAILCVTLSVLVERLSNRIPQIKNLIISSFLFALSFIFLIGLKSVYLAYLFTLILTIAEIVLSVHLNVFILDNVKKDFIGRANTIVFIMRKIGFALGSFITGMVITNFDFNSLWILLTMCALIQGVAYIFIGRKASNRLMLNKKQNIS</sequence>
<gene>
    <name evidence="9" type="ORF">COK86_25405</name>
</gene>
<feature type="transmembrane region" description="Helical" evidence="7">
    <location>
        <begin position="304"/>
        <end position="327"/>
    </location>
</feature>
<feature type="transmembrane region" description="Helical" evidence="7">
    <location>
        <begin position="370"/>
        <end position="387"/>
    </location>
</feature>
<keyword evidence="6 7" id="KW-0472">Membrane</keyword>
<keyword evidence="3" id="KW-1003">Cell membrane</keyword>
<evidence type="ECO:0000256" key="4">
    <source>
        <dbReference type="ARBA" id="ARBA00022692"/>
    </source>
</evidence>
<dbReference type="Pfam" id="PF07690">
    <property type="entry name" value="MFS_1"/>
    <property type="match status" value="1"/>
</dbReference>
<feature type="transmembrane region" description="Helical" evidence="7">
    <location>
        <begin position="249"/>
        <end position="268"/>
    </location>
</feature>
<feature type="transmembrane region" description="Helical" evidence="7">
    <location>
        <begin position="348"/>
        <end position="364"/>
    </location>
</feature>
<dbReference type="InterPro" id="IPR036259">
    <property type="entry name" value="MFS_trans_sf"/>
</dbReference>
<dbReference type="InterPro" id="IPR020846">
    <property type="entry name" value="MFS_dom"/>
</dbReference>
<evidence type="ECO:0000256" key="3">
    <source>
        <dbReference type="ARBA" id="ARBA00022475"/>
    </source>
</evidence>
<evidence type="ECO:0000259" key="8">
    <source>
        <dbReference type="PROSITE" id="PS50850"/>
    </source>
</evidence>
<organism evidence="9 10">
    <name type="scientific">Bacillus cereus</name>
    <dbReference type="NCBI Taxonomy" id="1396"/>
    <lineage>
        <taxon>Bacteria</taxon>
        <taxon>Bacillati</taxon>
        <taxon>Bacillota</taxon>
        <taxon>Bacilli</taxon>
        <taxon>Bacillales</taxon>
        <taxon>Bacillaceae</taxon>
        <taxon>Bacillus</taxon>
        <taxon>Bacillus cereus group</taxon>
    </lineage>
</organism>
<evidence type="ECO:0000256" key="1">
    <source>
        <dbReference type="ARBA" id="ARBA00004651"/>
    </source>
</evidence>
<reference evidence="9 10" key="1">
    <citation type="submission" date="2017-09" db="EMBL/GenBank/DDBJ databases">
        <title>Large-scale bioinformatics analysis of Bacillus genomes uncovers conserved roles of natural products in bacterial physiology.</title>
        <authorList>
            <consortium name="Agbiome Team Llc"/>
            <person name="Bleich R.M."/>
            <person name="Grubbs K.J."/>
            <person name="Santa Maria K.C."/>
            <person name="Allen S.E."/>
            <person name="Farag S."/>
            <person name="Shank E.A."/>
            <person name="Bowers A."/>
        </authorList>
    </citation>
    <scope>NUCLEOTIDE SEQUENCE [LARGE SCALE GENOMIC DNA]</scope>
    <source>
        <strain evidence="9 10">AFS061806</strain>
    </source>
</reference>
<dbReference type="GO" id="GO:0022857">
    <property type="term" value="F:transmembrane transporter activity"/>
    <property type="evidence" value="ECO:0007669"/>
    <property type="project" value="InterPro"/>
</dbReference>
<dbReference type="Proteomes" id="UP000224076">
    <property type="component" value="Unassembled WGS sequence"/>
</dbReference>
<dbReference type="EMBL" id="NVDG01000047">
    <property type="protein sequence ID" value="PFU38518.1"/>
    <property type="molecule type" value="Genomic_DNA"/>
</dbReference>
<comment type="caution">
    <text evidence="9">The sequence shown here is derived from an EMBL/GenBank/DDBJ whole genome shotgun (WGS) entry which is preliminary data.</text>
</comment>
<proteinExistence type="predicted"/>
<dbReference type="InterPro" id="IPR011701">
    <property type="entry name" value="MFS"/>
</dbReference>